<dbReference type="RefSeq" id="WP_011206951.1">
    <property type="nucleotide sequence ID" value="NC_006361.1"/>
</dbReference>
<evidence type="ECO:0000256" key="3">
    <source>
        <dbReference type="ARBA" id="ARBA00022553"/>
    </source>
</evidence>
<protein>
    <recommendedName>
        <fullName evidence="2">histidine kinase</fullName>
        <ecNumber evidence="2">2.7.13.3</ecNumber>
    </recommendedName>
</protein>
<dbReference type="InterPro" id="IPR011712">
    <property type="entry name" value="Sig_transdc_His_kin_sub3_dim/P"/>
</dbReference>
<reference evidence="12 13" key="1">
    <citation type="journal article" date="2004" name="Proc. Natl. Acad. Sci. U.S.A.">
        <title>The complete genomic sequence of Nocardia farcinica IFM 10152.</title>
        <authorList>
            <person name="Ishikawa J."/>
            <person name="Yamashita A."/>
            <person name="Mikami Y."/>
            <person name="Hoshino Y."/>
            <person name="Kurita H."/>
            <person name="Hotta K."/>
            <person name="Shiba T."/>
            <person name="Hattori M."/>
        </authorList>
    </citation>
    <scope>NUCLEOTIDE SEQUENCE [LARGE SCALE GENOMIC DNA]</scope>
    <source>
        <strain evidence="12 13">IFM 10152</strain>
    </source>
</reference>
<evidence type="ECO:0000313" key="12">
    <source>
        <dbReference type="EMBL" id="BAD55264.1"/>
    </source>
</evidence>
<evidence type="ECO:0000256" key="4">
    <source>
        <dbReference type="ARBA" id="ARBA00022679"/>
    </source>
</evidence>
<evidence type="ECO:0000313" key="13">
    <source>
        <dbReference type="Proteomes" id="UP000006820"/>
    </source>
</evidence>
<dbReference type="eggNOG" id="COG4585">
    <property type="taxonomic scope" value="Bacteria"/>
</dbReference>
<evidence type="ECO:0000256" key="8">
    <source>
        <dbReference type="ARBA" id="ARBA00023012"/>
    </source>
</evidence>
<dbReference type="Gene3D" id="3.30.565.10">
    <property type="entry name" value="Histidine kinase-like ATPase, C-terminal domain"/>
    <property type="match status" value="1"/>
</dbReference>
<dbReference type="OrthoDB" id="227596at2"/>
<feature type="region of interest" description="Disordered" evidence="9">
    <location>
        <begin position="250"/>
        <end position="316"/>
    </location>
</feature>
<keyword evidence="7" id="KW-0067">ATP-binding</keyword>
<evidence type="ECO:0000256" key="7">
    <source>
        <dbReference type="ARBA" id="ARBA00022840"/>
    </source>
</evidence>
<dbReference type="AlphaFoldDB" id="Q5Z2S7"/>
<keyword evidence="13" id="KW-1185">Reference proteome</keyword>
<feature type="transmembrane region" description="Helical" evidence="10">
    <location>
        <begin position="12"/>
        <end position="30"/>
    </location>
</feature>
<feature type="transmembrane region" description="Helical" evidence="10">
    <location>
        <begin position="134"/>
        <end position="154"/>
    </location>
</feature>
<dbReference type="InterPro" id="IPR036890">
    <property type="entry name" value="HATPase_C_sf"/>
</dbReference>
<comment type="catalytic activity">
    <reaction evidence="1">
        <text>ATP + protein L-histidine = ADP + protein N-phospho-L-histidine.</text>
        <dbReference type="EC" id="2.7.13.3"/>
    </reaction>
</comment>
<organism evidence="12 13">
    <name type="scientific">Nocardia farcinica (strain IFM 10152)</name>
    <dbReference type="NCBI Taxonomy" id="247156"/>
    <lineage>
        <taxon>Bacteria</taxon>
        <taxon>Bacillati</taxon>
        <taxon>Actinomycetota</taxon>
        <taxon>Actinomycetes</taxon>
        <taxon>Mycobacteriales</taxon>
        <taxon>Nocardiaceae</taxon>
        <taxon>Nocardia</taxon>
    </lineage>
</organism>
<dbReference type="GO" id="GO:0046983">
    <property type="term" value="F:protein dimerization activity"/>
    <property type="evidence" value="ECO:0007669"/>
    <property type="project" value="InterPro"/>
</dbReference>
<keyword evidence="6 12" id="KW-0418">Kinase</keyword>
<keyword evidence="10" id="KW-0812">Transmembrane</keyword>
<keyword evidence="10" id="KW-1133">Transmembrane helix</keyword>
<evidence type="ECO:0000256" key="5">
    <source>
        <dbReference type="ARBA" id="ARBA00022741"/>
    </source>
</evidence>
<keyword evidence="3" id="KW-0597">Phosphoprotein</keyword>
<dbReference type="CDD" id="cd16917">
    <property type="entry name" value="HATPase_UhpB-NarQ-NarX-like"/>
    <property type="match status" value="1"/>
</dbReference>
<feature type="transmembrane region" description="Helical" evidence="10">
    <location>
        <begin position="66"/>
        <end position="86"/>
    </location>
</feature>
<keyword evidence="8" id="KW-0902">Two-component regulatory system</keyword>
<evidence type="ECO:0000256" key="10">
    <source>
        <dbReference type="SAM" id="Phobius"/>
    </source>
</evidence>
<evidence type="ECO:0000259" key="11">
    <source>
        <dbReference type="Pfam" id="PF07730"/>
    </source>
</evidence>
<keyword evidence="4" id="KW-0808">Transferase</keyword>
<dbReference type="PANTHER" id="PTHR24421:SF10">
    <property type="entry name" value="NITRATE_NITRITE SENSOR PROTEIN NARQ"/>
    <property type="match status" value="1"/>
</dbReference>
<dbReference type="Gene3D" id="1.20.5.1930">
    <property type="match status" value="1"/>
</dbReference>
<dbReference type="Proteomes" id="UP000006820">
    <property type="component" value="Chromosome"/>
</dbReference>
<feature type="compositionally biased region" description="Basic and acidic residues" evidence="9">
    <location>
        <begin position="286"/>
        <end position="302"/>
    </location>
</feature>
<dbReference type="STRING" id="247156.NFA_4220"/>
<feature type="domain" description="Signal transduction histidine kinase subgroup 3 dimerisation and phosphoacceptor" evidence="11">
    <location>
        <begin position="186"/>
        <end position="249"/>
    </location>
</feature>
<dbReference type="GO" id="GO:0000155">
    <property type="term" value="F:phosphorelay sensor kinase activity"/>
    <property type="evidence" value="ECO:0007669"/>
    <property type="project" value="InterPro"/>
</dbReference>
<dbReference type="SUPFAM" id="SSF55874">
    <property type="entry name" value="ATPase domain of HSP90 chaperone/DNA topoisomerase II/histidine kinase"/>
    <property type="match status" value="1"/>
</dbReference>
<dbReference type="Pfam" id="PF07730">
    <property type="entry name" value="HisKA_3"/>
    <property type="match status" value="1"/>
</dbReference>
<gene>
    <name evidence="12" type="ordered locus">NFA_4220</name>
</gene>
<evidence type="ECO:0000256" key="1">
    <source>
        <dbReference type="ARBA" id="ARBA00000085"/>
    </source>
</evidence>
<evidence type="ECO:0000256" key="2">
    <source>
        <dbReference type="ARBA" id="ARBA00012438"/>
    </source>
</evidence>
<evidence type="ECO:0000256" key="6">
    <source>
        <dbReference type="ARBA" id="ARBA00022777"/>
    </source>
</evidence>
<proteinExistence type="predicted"/>
<sequence length="499" mass="52132">MTPPGIANRDSIVRDCAIALIVAMIQVAGGRAANVGQTGVRSLDVLGCVLLLAGPIALVFRQVEPLPVLVLALAACGIYLALDYGYGPVFLAPAVAFLTAAVSGSRWWTYPFVPASFVIFVWPVPALLGRGPGVAVVCAAAGWLVVLVAAAEAVRVRRAMARLREERFDAARRAEAAQRERFACEERLTAARELHDVLAHSLSLINVQSSVALELFERKPMQARSALAAIKKASKDSLDEVHALLPTIRRGPFAGPLADDKTADPDRPRRPGKRGGVSGRLGLPVDRTRHDREPRRDPRRTPAEPAPGPRAPEPGLADLDALVQRARATGLTVQIKVVGDPVELPEAIDTAAAGIVQESLTNVIRHAVGATATVTVRYTAESVDITVDNGRPAGPQTRSPGAGNGIIGMRERAHALGGALTAGPRPSGGYRVAARLPVRVAPTPPTAAGNGGGAPDPSGADRPVERVASSPEPEAPGGNGHPLETDNSPLPAEARAPES</sequence>
<dbReference type="GO" id="GO:0016020">
    <property type="term" value="C:membrane"/>
    <property type="evidence" value="ECO:0007669"/>
    <property type="project" value="InterPro"/>
</dbReference>
<evidence type="ECO:0000256" key="9">
    <source>
        <dbReference type="SAM" id="MobiDB-lite"/>
    </source>
</evidence>
<feature type="transmembrane region" description="Helical" evidence="10">
    <location>
        <begin position="42"/>
        <end position="60"/>
    </location>
</feature>
<dbReference type="PANTHER" id="PTHR24421">
    <property type="entry name" value="NITRATE/NITRITE SENSOR PROTEIN NARX-RELATED"/>
    <property type="match status" value="1"/>
</dbReference>
<dbReference type="EC" id="2.7.13.3" evidence="2"/>
<dbReference type="EMBL" id="AP006618">
    <property type="protein sequence ID" value="BAD55264.1"/>
    <property type="molecule type" value="Genomic_DNA"/>
</dbReference>
<feature type="compositionally biased region" description="Basic and acidic residues" evidence="9">
    <location>
        <begin position="258"/>
        <end position="269"/>
    </location>
</feature>
<feature type="region of interest" description="Disordered" evidence="9">
    <location>
        <begin position="441"/>
        <end position="499"/>
    </location>
</feature>
<dbReference type="GO" id="GO:0005524">
    <property type="term" value="F:ATP binding"/>
    <property type="evidence" value="ECO:0007669"/>
    <property type="project" value="UniProtKB-KW"/>
</dbReference>
<accession>Q5Z2S7</accession>
<feature type="region of interest" description="Disordered" evidence="9">
    <location>
        <begin position="387"/>
        <end position="406"/>
    </location>
</feature>
<dbReference type="InterPro" id="IPR050482">
    <property type="entry name" value="Sensor_HK_TwoCompSys"/>
</dbReference>
<keyword evidence="10" id="KW-0472">Membrane</keyword>
<dbReference type="GeneID" id="61131259"/>
<dbReference type="KEGG" id="nfa:NFA_4220"/>
<keyword evidence="5" id="KW-0547">Nucleotide-binding</keyword>
<name>Q5Z2S7_NOCFA</name>
<dbReference type="HOGENOM" id="CLU_000445_20_1_11"/>
<feature type="transmembrane region" description="Helical" evidence="10">
    <location>
        <begin position="107"/>
        <end position="128"/>
    </location>
</feature>